<keyword evidence="3" id="KW-1133">Transmembrane helix</keyword>
<dbReference type="InterPro" id="IPR043198">
    <property type="entry name" value="Cyclin/Ssn8"/>
</dbReference>
<evidence type="ECO:0000313" key="6">
    <source>
        <dbReference type="Proteomes" id="UP000663891"/>
    </source>
</evidence>
<dbReference type="SUPFAM" id="SSF47954">
    <property type="entry name" value="Cyclin-like"/>
    <property type="match status" value="2"/>
</dbReference>
<dbReference type="AlphaFoldDB" id="A0A813ZNE2"/>
<dbReference type="PANTHER" id="PTHR10026">
    <property type="entry name" value="CYCLIN"/>
    <property type="match status" value="1"/>
</dbReference>
<feature type="compositionally biased region" description="Basic and acidic residues" evidence="2">
    <location>
        <begin position="262"/>
        <end position="274"/>
    </location>
</feature>
<dbReference type="EMBL" id="CAJNON010000064">
    <property type="protein sequence ID" value="CAF0901928.1"/>
    <property type="molecule type" value="Genomic_DNA"/>
</dbReference>
<sequence>MSSPVRPPHWLDPDYNVLLNLKDRRKLAKTIFDVGISLKLPILCIWTAIVYIQRFLVKPLPTQDSLKWVCEAALLLACKKAKVKNCPLKLIYERTNAISNNTTSALQEVILSYREKIIQHERILLSTLEFVCDIQHPHAYIAEVIKKRGGSKELENMTYKVAMESILLAPFCIKYSPELIACFCIQMAAEILNSDPGKKYTIDESWFQVGDKSYTMNQIKKVKDEFYTIWKDYPSEYKYTIFKKEHSLWKLIDKLSSVVNETEEKTQPPHDNLEQKFVPSSSTSRYNSSDNEPSFSETSTPDLNSLISSQQSNGSHQEIGCQIPITTQTSQGQHSPFLMIRRQPPFTHE</sequence>
<feature type="compositionally biased region" description="Polar residues" evidence="2">
    <location>
        <begin position="324"/>
        <end position="334"/>
    </location>
</feature>
<dbReference type="GO" id="GO:0016538">
    <property type="term" value="F:cyclin-dependent protein serine/threonine kinase regulator activity"/>
    <property type="evidence" value="ECO:0007669"/>
    <property type="project" value="InterPro"/>
</dbReference>
<evidence type="ECO:0000256" key="1">
    <source>
        <dbReference type="ARBA" id="ARBA00023127"/>
    </source>
</evidence>
<dbReference type="InterPro" id="IPR036915">
    <property type="entry name" value="Cyclin-like_sf"/>
</dbReference>
<reference evidence="5" key="1">
    <citation type="submission" date="2021-02" db="EMBL/GenBank/DDBJ databases">
        <authorList>
            <person name="Nowell W R."/>
        </authorList>
    </citation>
    <scope>NUCLEOTIDE SEQUENCE</scope>
</reference>
<keyword evidence="3" id="KW-0812">Transmembrane</keyword>
<dbReference type="Pfam" id="PF00134">
    <property type="entry name" value="Cyclin_N"/>
    <property type="match status" value="1"/>
</dbReference>
<dbReference type="Proteomes" id="UP000663891">
    <property type="component" value="Unassembled WGS sequence"/>
</dbReference>
<dbReference type="Gene3D" id="1.10.472.10">
    <property type="entry name" value="Cyclin-like"/>
    <property type="match status" value="2"/>
</dbReference>
<name>A0A813ZNE2_9BILA</name>
<feature type="transmembrane region" description="Helical" evidence="3">
    <location>
        <begin position="31"/>
        <end position="52"/>
    </location>
</feature>
<evidence type="ECO:0000256" key="2">
    <source>
        <dbReference type="SAM" id="MobiDB-lite"/>
    </source>
</evidence>
<gene>
    <name evidence="5" type="ORF">VCS650_LOCUS9356</name>
</gene>
<feature type="compositionally biased region" description="Polar residues" evidence="2">
    <location>
        <begin position="290"/>
        <end position="316"/>
    </location>
</feature>
<feature type="compositionally biased region" description="Low complexity" evidence="2">
    <location>
        <begin position="280"/>
        <end position="289"/>
    </location>
</feature>
<accession>A0A813ZNE2</accession>
<evidence type="ECO:0000256" key="3">
    <source>
        <dbReference type="SAM" id="Phobius"/>
    </source>
</evidence>
<evidence type="ECO:0000259" key="4">
    <source>
        <dbReference type="Pfam" id="PF00134"/>
    </source>
</evidence>
<evidence type="ECO:0000313" key="5">
    <source>
        <dbReference type="EMBL" id="CAF0901928.1"/>
    </source>
</evidence>
<feature type="region of interest" description="Disordered" evidence="2">
    <location>
        <begin position="262"/>
        <end position="349"/>
    </location>
</feature>
<feature type="domain" description="Cyclin N-terminal" evidence="4">
    <location>
        <begin position="19"/>
        <end position="130"/>
    </location>
</feature>
<keyword evidence="1" id="KW-0195">Cyclin</keyword>
<organism evidence="5 6">
    <name type="scientific">Adineta steineri</name>
    <dbReference type="NCBI Taxonomy" id="433720"/>
    <lineage>
        <taxon>Eukaryota</taxon>
        <taxon>Metazoa</taxon>
        <taxon>Spiralia</taxon>
        <taxon>Gnathifera</taxon>
        <taxon>Rotifera</taxon>
        <taxon>Eurotatoria</taxon>
        <taxon>Bdelloidea</taxon>
        <taxon>Adinetida</taxon>
        <taxon>Adinetidae</taxon>
        <taxon>Adineta</taxon>
    </lineage>
</organism>
<proteinExistence type="predicted"/>
<dbReference type="GO" id="GO:0006357">
    <property type="term" value="P:regulation of transcription by RNA polymerase II"/>
    <property type="evidence" value="ECO:0007669"/>
    <property type="project" value="InterPro"/>
</dbReference>
<dbReference type="Pfam" id="PF21797">
    <property type="entry name" value="CycT2-like_C"/>
    <property type="match status" value="1"/>
</dbReference>
<dbReference type="InterPro" id="IPR006671">
    <property type="entry name" value="Cyclin_N"/>
</dbReference>
<dbReference type="OrthoDB" id="25002at2759"/>
<keyword evidence="3" id="KW-0472">Membrane</keyword>
<protein>
    <recommendedName>
        <fullName evidence="4">Cyclin N-terminal domain-containing protein</fullName>
    </recommendedName>
</protein>
<comment type="caution">
    <text evidence="5">The sequence shown here is derived from an EMBL/GenBank/DDBJ whole genome shotgun (WGS) entry which is preliminary data.</text>
</comment>